<comment type="caution">
    <text evidence="1">The sequence shown here is derived from an EMBL/GenBank/DDBJ whole genome shotgun (WGS) entry which is preliminary data.</text>
</comment>
<evidence type="ECO:0000313" key="2">
    <source>
        <dbReference type="Proteomes" id="UP001430953"/>
    </source>
</evidence>
<keyword evidence="2" id="KW-1185">Reference proteome</keyword>
<reference evidence="1 2" key="1">
    <citation type="submission" date="2023-03" db="EMBL/GenBank/DDBJ databases">
        <title>High recombination rates correlate with genetic variation in Cardiocondyla obscurior ants.</title>
        <authorList>
            <person name="Errbii M."/>
        </authorList>
    </citation>
    <scope>NUCLEOTIDE SEQUENCE [LARGE SCALE GENOMIC DNA]</scope>
    <source>
        <strain evidence="1">Alpha-2009</strain>
        <tissue evidence="1">Whole body</tissue>
    </source>
</reference>
<dbReference type="Proteomes" id="UP001430953">
    <property type="component" value="Unassembled WGS sequence"/>
</dbReference>
<dbReference type="AlphaFoldDB" id="A0AAW2FKQ9"/>
<dbReference type="EMBL" id="JADYXP020000011">
    <property type="protein sequence ID" value="KAL0114727.1"/>
    <property type="molecule type" value="Genomic_DNA"/>
</dbReference>
<name>A0AAW2FKQ9_9HYME</name>
<accession>A0AAW2FKQ9</accession>
<proteinExistence type="predicted"/>
<gene>
    <name evidence="1" type="ORF">PUN28_011791</name>
</gene>
<evidence type="ECO:0000313" key="1">
    <source>
        <dbReference type="EMBL" id="KAL0114727.1"/>
    </source>
</evidence>
<protein>
    <submittedName>
        <fullName evidence="1">Uncharacterized protein</fullName>
    </submittedName>
</protein>
<organism evidence="1 2">
    <name type="scientific">Cardiocondyla obscurior</name>
    <dbReference type="NCBI Taxonomy" id="286306"/>
    <lineage>
        <taxon>Eukaryota</taxon>
        <taxon>Metazoa</taxon>
        <taxon>Ecdysozoa</taxon>
        <taxon>Arthropoda</taxon>
        <taxon>Hexapoda</taxon>
        <taxon>Insecta</taxon>
        <taxon>Pterygota</taxon>
        <taxon>Neoptera</taxon>
        <taxon>Endopterygota</taxon>
        <taxon>Hymenoptera</taxon>
        <taxon>Apocrita</taxon>
        <taxon>Aculeata</taxon>
        <taxon>Formicoidea</taxon>
        <taxon>Formicidae</taxon>
        <taxon>Myrmicinae</taxon>
        <taxon>Cardiocondyla</taxon>
    </lineage>
</organism>
<sequence>MTAIRLLNSQTFRFIVPRSRDFSEYVDNAGCVLRDTRTIIMNDSIAPEFFRQSFSNVRSRIRRSEMHTLTDELSSPVSRKSDTRIATCPWRWMHLLIKNILPVLDRL</sequence>